<reference evidence="1" key="1">
    <citation type="submission" date="2022-10" db="EMBL/GenBank/DDBJ databases">
        <title>Culturing micro-colonial fungi from biological soil crusts in the Mojave desert and describing Neophaeococcomyces mojavensis, and introducing the new genera and species Taxawa tesnikishii.</title>
        <authorList>
            <person name="Kurbessoian T."/>
            <person name="Stajich J.E."/>
        </authorList>
    </citation>
    <scope>NUCLEOTIDE SEQUENCE</scope>
    <source>
        <strain evidence="1">JES_112</strain>
    </source>
</reference>
<evidence type="ECO:0000313" key="2">
    <source>
        <dbReference type="Proteomes" id="UP001172386"/>
    </source>
</evidence>
<comment type="caution">
    <text evidence="1">The sequence shown here is derived from an EMBL/GenBank/DDBJ whole genome shotgun (WGS) entry which is preliminary data.</text>
</comment>
<sequence length="386" mass="43639">MARTMDEVRSAQSQLNAQRRALQGVFDSQRGWPDTRAPPLYAGESEKLTITRTTEPIVMLIRGKNKKLAVITSPILRDMYSLSGWTDDHPHLQIIGSASWCNNLIKFAQNTGLQLPRHKFDGNVPGRFHASHAEAKLLAIYMDFLTNHLDALQFLGQVTQWDYKVLDLDVSDAACGGCQLIARQLYERYDVLVNFTSQGQICYPKCKNFRCAAEMRDGSRVFCGICQTQMTHLQMTRIDLPRKSAAELGKIIEEAAKQLALCTGRKSFIRDIVKVAAWHPTLGLELYHQDEVRESDLTIIVEGLTPEVVEEIVEDCLEKALTLLSPPNDNCMNCARRAVFAFIHILDIPALAQAFGDVDTFPWTKALRNYLAQYLFIDLVIHITIW</sequence>
<name>A0ACC3AHF5_9EURO</name>
<dbReference type="EMBL" id="JAPDRQ010000014">
    <property type="protein sequence ID" value="KAJ9662592.1"/>
    <property type="molecule type" value="Genomic_DNA"/>
</dbReference>
<keyword evidence="2" id="KW-1185">Reference proteome</keyword>
<dbReference type="Proteomes" id="UP001172386">
    <property type="component" value="Unassembled WGS sequence"/>
</dbReference>
<accession>A0ACC3AHF5</accession>
<proteinExistence type="predicted"/>
<evidence type="ECO:0000313" key="1">
    <source>
        <dbReference type="EMBL" id="KAJ9662592.1"/>
    </source>
</evidence>
<organism evidence="1 2">
    <name type="scientific">Neophaeococcomyces mojaviensis</name>
    <dbReference type="NCBI Taxonomy" id="3383035"/>
    <lineage>
        <taxon>Eukaryota</taxon>
        <taxon>Fungi</taxon>
        <taxon>Dikarya</taxon>
        <taxon>Ascomycota</taxon>
        <taxon>Pezizomycotina</taxon>
        <taxon>Eurotiomycetes</taxon>
        <taxon>Chaetothyriomycetidae</taxon>
        <taxon>Chaetothyriales</taxon>
        <taxon>Chaetothyriales incertae sedis</taxon>
        <taxon>Neophaeococcomyces</taxon>
    </lineage>
</organism>
<gene>
    <name evidence="1" type="ORF">H2198_001264</name>
</gene>
<protein>
    <submittedName>
        <fullName evidence="1">Uncharacterized protein</fullName>
    </submittedName>
</protein>